<evidence type="ECO:0000256" key="5">
    <source>
        <dbReference type="ARBA" id="ARBA00023098"/>
    </source>
</evidence>
<dbReference type="InterPro" id="IPR006204">
    <property type="entry name" value="GHMP_kinase_N_dom"/>
</dbReference>
<dbReference type="SUPFAM" id="SSF54211">
    <property type="entry name" value="Ribosomal protein S5 domain 2-like"/>
    <property type="match status" value="1"/>
</dbReference>
<keyword evidence="3" id="KW-0418">Kinase</keyword>
<dbReference type="GO" id="GO:0005524">
    <property type="term" value="F:ATP binding"/>
    <property type="evidence" value="ECO:0007669"/>
    <property type="project" value="UniProtKB-KW"/>
</dbReference>
<evidence type="ECO:0000259" key="6">
    <source>
        <dbReference type="Pfam" id="PF00288"/>
    </source>
</evidence>
<keyword evidence="1" id="KW-0444">Lipid biosynthesis</keyword>
<dbReference type="InterPro" id="IPR006205">
    <property type="entry name" value="Mev_gal_kin"/>
</dbReference>
<keyword evidence="3" id="KW-0808">Transferase</keyword>
<evidence type="ECO:0000313" key="7">
    <source>
        <dbReference type="EMBL" id="OGK53468.1"/>
    </source>
</evidence>
<evidence type="ECO:0000313" key="8">
    <source>
        <dbReference type="Proteomes" id="UP000177418"/>
    </source>
</evidence>
<protein>
    <recommendedName>
        <fullName evidence="6">GHMP kinase N-terminal domain-containing protein</fullName>
    </recommendedName>
</protein>
<evidence type="ECO:0000256" key="2">
    <source>
        <dbReference type="ARBA" id="ARBA00022741"/>
    </source>
</evidence>
<dbReference type="SUPFAM" id="SSF55060">
    <property type="entry name" value="GHMP Kinase, C-terminal domain"/>
    <property type="match status" value="1"/>
</dbReference>
<dbReference type="Gene3D" id="3.30.230.120">
    <property type="match status" value="1"/>
</dbReference>
<dbReference type="PANTHER" id="PTHR43290">
    <property type="entry name" value="MEVALONATE KINASE"/>
    <property type="match status" value="1"/>
</dbReference>
<dbReference type="GO" id="GO:0019287">
    <property type="term" value="P:isopentenyl diphosphate biosynthetic process, mevalonate pathway"/>
    <property type="evidence" value="ECO:0007669"/>
    <property type="project" value="TreeGrafter"/>
</dbReference>
<organism evidence="7 8">
    <name type="scientific">Candidatus Roizmanbacteria bacterium RIFCSPLOWO2_02_FULL_36_11</name>
    <dbReference type="NCBI Taxonomy" id="1802071"/>
    <lineage>
        <taxon>Bacteria</taxon>
        <taxon>Candidatus Roizmaniibacteriota</taxon>
    </lineage>
</organism>
<comment type="caution">
    <text evidence="7">The sequence shown here is derived from an EMBL/GenBank/DDBJ whole genome shotgun (WGS) entry which is preliminary data.</text>
</comment>
<dbReference type="PIRSF" id="PIRSF036406">
    <property type="entry name" value="Hept_kin"/>
    <property type="match status" value="1"/>
</dbReference>
<keyword evidence="2" id="KW-0547">Nucleotide-binding</keyword>
<dbReference type="InterPro" id="IPR036554">
    <property type="entry name" value="GHMP_kinase_C_sf"/>
</dbReference>
<name>A0A1F7JCX8_9BACT</name>
<accession>A0A1F7JCX8</accession>
<feature type="domain" description="GHMP kinase N-terminal" evidence="6">
    <location>
        <begin position="74"/>
        <end position="125"/>
    </location>
</feature>
<sequence length="362" mass="40644">MIITKTPMRITLAGGGTDVLWYSRLHGGAWISAAIDKYVYIFLTKNKKAKESIISDGFNQYKIKKYTDIQSSIVRECFKLVQPPLGLDIRTISEVSAKSGLGGSGAFEVGLLHALYKYNPRGLTRFRPIEPSLSNPRGLTQSMKIEPRGFNDMLARQAADIEIVKLQKPVGPQDQYITALGGIKYFEIDKSGKVSYQDLKLSKKTIDRLEQNLIFFQTGILHDTGKIHGEAKKKMMGDSQDKNKIIDSLDRIKELGLKAKQYLVNGDVDKFGSTFHDHWLIKKKLSAKVSSVQIDEWYTQGMKAGALGGKIMGAGGGGWFVFYVNKNHEKFRAVMQKKGLIPRFAEFDWKGSKVYHLRGVIK</sequence>
<reference evidence="7 8" key="1">
    <citation type="journal article" date="2016" name="Nat. Commun.">
        <title>Thousands of microbial genomes shed light on interconnected biogeochemical processes in an aquifer system.</title>
        <authorList>
            <person name="Anantharaman K."/>
            <person name="Brown C.T."/>
            <person name="Hug L.A."/>
            <person name="Sharon I."/>
            <person name="Castelle C.J."/>
            <person name="Probst A.J."/>
            <person name="Thomas B.C."/>
            <person name="Singh A."/>
            <person name="Wilkins M.J."/>
            <person name="Karaoz U."/>
            <person name="Brodie E.L."/>
            <person name="Williams K.H."/>
            <person name="Hubbard S.S."/>
            <person name="Banfield J.F."/>
        </authorList>
    </citation>
    <scope>NUCLEOTIDE SEQUENCE [LARGE SCALE GENOMIC DNA]</scope>
</reference>
<dbReference type="AlphaFoldDB" id="A0A1F7JCX8"/>
<dbReference type="InterPro" id="IPR001174">
    <property type="entry name" value="HddA/FKP"/>
</dbReference>
<keyword evidence="4" id="KW-0067">ATP-binding</keyword>
<dbReference type="GO" id="GO:0004496">
    <property type="term" value="F:mevalonate kinase activity"/>
    <property type="evidence" value="ECO:0007669"/>
    <property type="project" value="InterPro"/>
</dbReference>
<dbReference type="EMBL" id="MGAV01000019">
    <property type="protein sequence ID" value="OGK53468.1"/>
    <property type="molecule type" value="Genomic_DNA"/>
</dbReference>
<proteinExistence type="predicted"/>
<dbReference type="Pfam" id="PF00288">
    <property type="entry name" value="GHMP_kinases_N"/>
    <property type="match status" value="1"/>
</dbReference>
<evidence type="ECO:0000256" key="4">
    <source>
        <dbReference type="ARBA" id="ARBA00022840"/>
    </source>
</evidence>
<dbReference type="InterPro" id="IPR014606">
    <property type="entry name" value="Heptose_7-P_kinase"/>
</dbReference>
<gene>
    <name evidence="7" type="ORF">A3H78_02955</name>
</gene>
<dbReference type="InterPro" id="IPR020568">
    <property type="entry name" value="Ribosomal_Su5_D2-typ_SF"/>
</dbReference>
<dbReference type="GO" id="GO:0005829">
    <property type="term" value="C:cytosol"/>
    <property type="evidence" value="ECO:0007669"/>
    <property type="project" value="TreeGrafter"/>
</dbReference>
<dbReference type="Proteomes" id="UP000177418">
    <property type="component" value="Unassembled WGS sequence"/>
</dbReference>
<evidence type="ECO:0000256" key="3">
    <source>
        <dbReference type="ARBA" id="ARBA00022777"/>
    </source>
</evidence>
<dbReference type="PRINTS" id="PR00960">
    <property type="entry name" value="LMBPPROTEIN"/>
</dbReference>
<keyword evidence="5" id="KW-0443">Lipid metabolism</keyword>
<evidence type="ECO:0000256" key="1">
    <source>
        <dbReference type="ARBA" id="ARBA00022516"/>
    </source>
</evidence>
<dbReference type="PANTHER" id="PTHR43290:SF1">
    <property type="entry name" value="GLUCURONOKINASE 1-RELATED"/>
    <property type="match status" value="1"/>
</dbReference>